<keyword evidence="4 5" id="KW-0472">Membrane</keyword>
<accession>A0A6J4S995</accession>
<keyword evidence="3 5" id="KW-1133">Transmembrane helix</keyword>
<feature type="transmembrane region" description="Helical" evidence="5">
    <location>
        <begin position="48"/>
        <end position="73"/>
    </location>
</feature>
<evidence type="ECO:0000313" key="6">
    <source>
        <dbReference type="EMBL" id="CAA9493294.1"/>
    </source>
</evidence>
<organism evidence="6">
    <name type="scientific">uncultured Solirubrobacterales bacterium</name>
    <dbReference type="NCBI Taxonomy" id="768556"/>
    <lineage>
        <taxon>Bacteria</taxon>
        <taxon>Bacillati</taxon>
        <taxon>Actinomycetota</taxon>
        <taxon>Thermoleophilia</taxon>
        <taxon>Solirubrobacterales</taxon>
        <taxon>environmental samples</taxon>
    </lineage>
</organism>
<proteinExistence type="predicted"/>
<evidence type="ECO:0000256" key="5">
    <source>
        <dbReference type="SAM" id="Phobius"/>
    </source>
</evidence>
<evidence type="ECO:0000256" key="3">
    <source>
        <dbReference type="ARBA" id="ARBA00022989"/>
    </source>
</evidence>
<gene>
    <name evidence="6" type="ORF">AVDCRST_MAG17-908</name>
</gene>
<dbReference type="AlphaFoldDB" id="A0A6J4S995"/>
<reference evidence="6" key="1">
    <citation type="submission" date="2020-02" db="EMBL/GenBank/DDBJ databases">
        <authorList>
            <person name="Meier V. D."/>
        </authorList>
    </citation>
    <scope>NUCLEOTIDE SEQUENCE</scope>
    <source>
        <strain evidence="6">AVDCRST_MAG17</strain>
    </source>
</reference>
<dbReference type="EMBL" id="CADCVV010000065">
    <property type="protein sequence ID" value="CAA9493294.1"/>
    <property type="molecule type" value="Genomic_DNA"/>
</dbReference>
<name>A0A6J4S995_9ACTN</name>
<evidence type="ECO:0008006" key="7">
    <source>
        <dbReference type="Google" id="ProtNLM"/>
    </source>
</evidence>
<protein>
    <recommendedName>
        <fullName evidence="7">DUF4870 domain-containing protein</fullName>
    </recommendedName>
</protein>
<keyword evidence="2 5" id="KW-0812">Transmembrane</keyword>
<sequence length="159" mass="16444">MALAAGAACPVCGALAPGPAPDRGVAPPPAPDSAVAAASPAQARDIVVWTHLSALVGLLGVPSPLGPLVLWLVKRGSHPFVDAQGKEALNFNLSALLYLAVLFVTGFVFSFLTLGLGLFLFVPAFIAGMAAWVVLVIVAAVRASKGELFRYPLTIRFVR</sequence>
<comment type="subcellular location">
    <subcellularLocation>
        <location evidence="1">Membrane</location>
        <topology evidence="1">Multi-pass membrane protein</topology>
    </subcellularLocation>
</comment>
<feature type="transmembrane region" description="Helical" evidence="5">
    <location>
        <begin position="93"/>
        <end position="112"/>
    </location>
</feature>
<feature type="transmembrane region" description="Helical" evidence="5">
    <location>
        <begin position="118"/>
        <end position="141"/>
    </location>
</feature>
<evidence type="ECO:0000256" key="2">
    <source>
        <dbReference type="ARBA" id="ARBA00022692"/>
    </source>
</evidence>
<evidence type="ECO:0000256" key="4">
    <source>
        <dbReference type="ARBA" id="ARBA00023136"/>
    </source>
</evidence>
<dbReference type="Pfam" id="PF09685">
    <property type="entry name" value="MamF_MmsF"/>
    <property type="match status" value="1"/>
</dbReference>
<dbReference type="InterPro" id="IPR019109">
    <property type="entry name" value="MamF_MmsF"/>
</dbReference>
<evidence type="ECO:0000256" key="1">
    <source>
        <dbReference type="ARBA" id="ARBA00004141"/>
    </source>
</evidence>